<feature type="coiled-coil region" evidence="17">
    <location>
        <begin position="647"/>
        <end position="674"/>
    </location>
</feature>
<organism evidence="24 25">
    <name type="scientific">Roseibium hamelinense</name>
    <dbReference type="NCBI Taxonomy" id="150831"/>
    <lineage>
        <taxon>Bacteria</taxon>
        <taxon>Pseudomonadati</taxon>
        <taxon>Pseudomonadota</taxon>
        <taxon>Alphaproteobacteria</taxon>
        <taxon>Hyphomicrobiales</taxon>
        <taxon>Stappiaceae</taxon>
        <taxon>Roseibium</taxon>
    </lineage>
</organism>
<dbReference type="SUPFAM" id="SSF55874">
    <property type="entry name" value="ATPase domain of HSP90 chaperone/DNA topoisomerase II/histidine kinase"/>
    <property type="match status" value="1"/>
</dbReference>
<keyword evidence="9" id="KW-0547">Nucleotide-binding</keyword>
<evidence type="ECO:0000313" key="24">
    <source>
        <dbReference type="EMBL" id="TWI84632.1"/>
    </source>
</evidence>
<dbReference type="EMBL" id="VLLF01000007">
    <property type="protein sequence ID" value="TWI84632.1"/>
    <property type="molecule type" value="Genomic_DNA"/>
</dbReference>
<evidence type="ECO:0000256" key="13">
    <source>
        <dbReference type="ARBA" id="ARBA00023012"/>
    </source>
</evidence>
<evidence type="ECO:0000256" key="14">
    <source>
        <dbReference type="ARBA" id="ARBA00023136"/>
    </source>
</evidence>
<evidence type="ECO:0000256" key="18">
    <source>
        <dbReference type="SAM" id="Phobius"/>
    </source>
</evidence>
<evidence type="ECO:0000256" key="10">
    <source>
        <dbReference type="ARBA" id="ARBA00022777"/>
    </source>
</evidence>
<dbReference type="Gene3D" id="3.30.565.10">
    <property type="entry name" value="Histidine kinase-like ATPase, C-terminal domain"/>
    <property type="match status" value="1"/>
</dbReference>
<dbReference type="InterPro" id="IPR003594">
    <property type="entry name" value="HATPase_dom"/>
</dbReference>
<keyword evidence="7" id="KW-0808">Transferase</keyword>
<dbReference type="SMART" id="SM00387">
    <property type="entry name" value="HATPase_c"/>
    <property type="match status" value="1"/>
</dbReference>
<evidence type="ECO:0000256" key="1">
    <source>
        <dbReference type="ARBA" id="ARBA00000085"/>
    </source>
</evidence>
<keyword evidence="25" id="KW-1185">Reference proteome</keyword>
<dbReference type="PROSITE" id="PS50112">
    <property type="entry name" value="PAS"/>
    <property type="match status" value="1"/>
</dbReference>
<sequence>MPVARWIKEVAADATFWLVLVFLTASAYAAYVLAVDFSKEARTHDLAAAARAQSELLTATRRYYAREVVEKLYASNDVTVSHDHEGAELTVPAPVTMTLALEKELASIGSPSSIRLVSNYPFPWREDRQLDAFDSEALAAVLENPDRPFERMVETDGGPVFRSARAVVMDQSCVNCHNSHGDSPKTDWGVGDVRGIQQVTIAASAAAGLEHTSLNNLLALLAVAFAAAAGLSLVLSRQRRHAIERVADLARQEQQKNASLKQATARAEAGEAQVAAIIETMLDGLVTIDPSGEIKTANRAALAMFAAGRSEEVIGKPICDFLPETKGLDAPFNCCGQSAEGSALKATGERQEMTARQLNGREYPVEVAISELQTNGLHVHTAILRDLTEEKAAAEKLRQAETRLLDAIESLPDGFVLYDKDDRLVMCNSKYREFYSRSADLIQTGQKFEDIIRRGATRGQYAPSNQVIEDWIEMRMEHHRNPGEPMEQLLDDGRWLRVIESRTSEGGLVGFRVDITELKEREEDLKQSQDLLRNVVDASFDGVIVMDGHGVVVDYSPSAAEVFGWQPDEIIGKHMSSYVIPERYRGMHDNGLKKFLETGEGPVIGKRIEIEGLHKEGHEIIVELAIRHTEGQTGPLFLGYVRDITERKAADDALREAKERAEIANEAKARFLAMMSHEIRTPLNGVLGILSLLRDTNLEPEQKLYVRTARESGRALLELINDILDYTKLEAGRMELDETPCRLHKVLYGIVDLFTPIAREKNLELTLDYPRSVPTNVIADAGRLRQIVLNLVSNALKFTDMGSVQVQVRVESTNKEIATFVISVVDTGIGIPQDKHDMLFGDFVTVDSNYTRKAGGSGLGLAICRQLAGLMKGEITFDSTPGAGSTFRFIVPIRLATAEEMPPATGSAGREDLPLGVRVLLAEDNATNQIVVGHALENVGCDVDIANHGREAVKFAETRDYDCILMDISMPEMDGIEATARIRSNPRNQNTPIIALTAYSLRGDREKFLKSGMDDFLSKPVEKDDLIAMITRHVAPQEGVVATLPPNEAGDPSTSLEAAEEILANMPEEIQEKLLTQFYSDIKTRSDDAAGALDNGNLVALERATHAIKSVAGTFGATELAEIAARVNQLSRDDKHRQAMDSVSELLTASNTTLAQVSTLAAKMGIKLGSTDLN</sequence>
<evidence type="ECO:0000256" key="16">
    <source>
        <dbReference type="PROSITE-ProRule" id="PRU00169"/>
    </source>
</evidence>
<evidence type="ECO:0000256" key="8">
    <source>
        <dbReference type="ARBA" id="ARBA00022692"/>
    </source>
</evidence>
<dbReference type="CDD" id="cd17546">
    <property type="entry name" value="REC_hyHK_CKI1_RcsC-like"/>
    <property type="match status" value="1"/>
</dbReference>
<dbReference type="SMART" id="SM00388">
    <property type="entry name" value="HisKA"/>
    <property type="match status" value="1"/>
</dbReference>
<proteinExistence type="predicted"/>
<keyword evidence="6 16" id="KW-0597">Phosphoprotein</keyword>
<dbReference type="RefSeq" id="WP_208995192.1">
    <property type="nucleotide sequence ID" value="NZ_SMLY01000067.1"/>
</dbReference>
<dbReference type="Pfam" id="PF02518">
    <property type="entry name" value="HATPase_c"/>
    <property type="match status" value="1"/>
</dbReference>
<dbReference type="InterPro" id="IPR036641">
    <property type="entry name" value="HPT_dom_sf"/>
</dbReference>
<evidence type="ECO:0000259" key="22">
    <source>
        <dbReference type="PROSITE" id="PS50113"/>
    </source>
</evidence>
<dbReference type="FunFam" id="3.30.565.10:FF:000010">
    <property type="entry name" value="Sensor histidine kinase RcsC"/>
    <property type="match status" value="1"/>
</dbReference>
<dbReference type="Pfam" id="PF00072">
    <property type="entry name" value="Response_reg"/>
    <property type="match status" value="1"/>
</dbReference>
<comment type="subcellular location">
    <subcellularLocation>
        <location evidence="2">Cell inner membrane</location>
        <topology evidence="2">Multi-pass membrane protein</topology>
    </subcellularLocation>
</comment>
<evidence type="ECO:0000256" key="12">
    <source>
        <dbReference type="ARBA" id="ARBA00022989"/>
    </source>
</evidence>
<evidence type="ECO:0000256" key="6">
    <source>
        <dbReference type="ARBA" id="ARBA00022553"/>
    </source>
</evidence>
<reference evidence="24 25" key="1">
    <citation type="submission" date="2019-07" db="EMBL/GenBank/DDBJ databases">
        <title>Genomic Encyclopedia of Archaeal and Bacterial Type Strains, Phase II (KMG-II): from individual species to whole genera.</title>
        <authorList>
            <person name="Goeker M."/>
        </authorList>
    </citation>
    <scope>NUCLEOTIDE SEQUENCE [LARGE SCALE GENOMIC DNA]</scope>
    <source>
        <strain evidence="24 25">ATCC BAA-252</strain>
    </source>
</reference>
<accession>A0A562STU6</accession>
<dbReference type="GO" id="GO:0005886">
    <property type="term" value="C:plasma membrane"/>
    <property type="evidence" value="ECO:0007669"/>
    <property type="project" value="UniProtKB-SubCell"/>
</dbReference>
<dbReference type="Pfam" id="PF13426">
    <property type="entry name" value="PAS_9"/>
    <property type="match status" value="1"/>
</dbReference>
<dbReference type="PANTHER" id="PTHR43047">
    <property type="entry name" value="TWO-COMPONENT HISTIDINE PROTEIN KINASE"/>
    <property type="match status" value="1"/>
</dbReference>
<dbReference type="NCBIfam" id="TIGR00229">
    <property type="entry name" value="sensory_box"/>
    <property type="match status" value="2"/>
</dbReference>
<dbReference type="PROSITE" id="PS50113">
    <property type="entry name" value="PAC"/>
    <property type="match status" value="1"/>
</dbReference>
<keyword evidence="17" id="KW-0175">Coiled coil</keyword>
<evidence type="ECO:0000256" key="3">
    <source>
        <dbReference type="ARBA" id="ARBA00012438"/>
    </source>
</evidence>
<dbReference type="PROSITE" id="PS50894">
    <property type="entry name" value="HPT"/>
    <property type="match status" value="1"/>
</dbReference>
<keyword evidence="14 18" id="KW-0472">Membrane</keyword>
<dbReference type="Gene3D" id="3.30.450.20">
    <property type="entry name" value="PAS domain"/>
    <property type="match status" value="3"/>
</dbReference>
<dbReference type="AlphaFoldDB" id="A0A562STU6"/>
<keyword evidence="10" id="KW-0418">Kinase</keyword>
<dbReference type="InterPro" id="IPR008207">
    <property type="entry name" value="Sig_transdc_His_kin_Hpt_dom"/>
</dbReference>
<evidence type="ECO:0000259" key="20">
    <source>
        <dbReference type="PROSITE" id="PS50110"/>
    </source>
</evidence>
<dbReference type="InterPro" id="IPR003661">
    <property type="entry name" value="HisK_dim/P_dom"/>
</dbReference>
<dbReference type="CDD" id="cd00130">
    <property type="entry name" value="PAS"/>
    <property type="match status" value="2"/>
</dbReference>
<dbReference type="Pfam" id="PF01627">
    <property type="entry name" value="Hpt"/>
    <property type="match status" value="1"/>
</dbReference>
<dbReference type="PRINTS" id="PR00344">
    <property type="entry name" value="BCTRLSENSOR"/>
</dbReference>
<evidence type="ECO:0000256" key="11">
    <source>
        <dbReference type="ARBA" id="ARBA00022840"/>
    </source>
</evidence>
<feature type="domain" description="HPt" evidence="23">
    <location>
        <begin position="1067"/>
        <end position="1164"/>
    </location>
</feature>
<evidence type="ECO:0000256" key="2">
    <source>
        <dbReference type="ARBA" id="ARBA00004429"/>
    </source>
</evidence>
<dbReference type="InterPro" id="IPR005467">
    <property type="entry name" value="His_kinase_dom"/>
</dbReference>
<dbReference type="Pfam" id="PF00512">
    <property type="entry name" value="HisKA"/>
    <property type="match status" value="1"/>
</dbReference>
<dbReference type="InterPro" id="IPR036890">
    <property type="entry name" value="HATPase_C_sf"/>
</dbReference>
<keyword evidence="13" id="KW-0902">Two-component regulatory system</keyword>
<dbReference type="PROSITE" id="PS50109">
    <property type="entry name" value="HIS_KIN"/>
    <property type="match status" value="1"/>
</dbReference>
<dbReference type="SUPFAM" id="SSF47384">
    <property type="entry name" value="Homodimeric domain of signal transducing histidine kinase"/>
    <property type="match status" value="1"/>
</dbReference>
<feature type="domain" description="PAC" evidence="22">
    <location>
        <begin position="606"/>
        <end position="656"/>
    </location>
</feature>
<dbReference type="InterPro" id="IPR000700">
    <property type="entry name" value="PAS-assoc_C"/>
</dbReference>
<gene>
    <name evidence="24" type="ORF">JM93_02964</name>
</gene>
<keyword evidence="12 18" id="KW-1133">Transmembrane helix</keyword>
<dbReference type="Pfam" id="PF00989">
    <property type="entry name" value="PAS"/>
    <property type="match status" value="1"/>
</dbReference>
<feature type="domain" description="PAS" evidence="21">
    <location>
        <begin position="528"/>
        <end position="599"/>
    </location>
</feature>
<dbReference type="Pfam" id="PF12860">
    <property type="entry name" value="PAS_7"/>
    <property type="match status" value="1"/>
</dbReference>
<dbReference type="SUPFAM" id="SSF47226">
    <property type="entry name" value="Histidine-containing phosphotransfer domain, HPT domain"/>
    <property type="match status" value="1"/>
</dbReference>
<dbReference type="InterPro" id="IPR036097">
    <property type="entry name" value="HisK_dim/P_sf"/>
</dbReference>
<dbReference type="FunFam" id="1.10.287.130:FF:000004">
    <property type="entry name" value="Ethylene receptor 1"/>
    <property type="match status" value="1"/>
</dbReference>
<feature type="domain" description="Response regulatory" evidence="20">
    <location>
        <begin position="918"/>
        <end position="1034"/>
    </location>
</feature>
<feature type="modified residue" description="Phosphohistidine" evidence="15">
    <location>
        <position position="1106"/>
    </location>
</feature>
<keyword evidence="5" id="KW-0997">Cell inner membrane</keyword>
<feature type="domain" description="Histidine kinase" evidence="19">
    <location>
        <begin position="674"/>
        <end position="895"/>
    </location>
</feature>
<evidence type="ECO:0000259" key="23">
    <source>
        <dbReference type="PROSITE" id="PS50894"/>
    </source>
</evidence>
<feature type="modified residue" description="4-aspartylphosphate" evidence="16">
    <location>
        <position position="967"/>
    </location>
</feature>
<keyword evidence="8 18" id="KW-0812">Transmembrane</keyword>
<keyword evidence="4" id="KW-1003">Cell membrane</keyword>
<dbReference type="Gene3D" id="1.20.120.160">
    <property type="entry name" value="HPT domain"/>
    <property type="match status" value="1"/>
</dbReference>
<dbReference type="InterPro" id="IPR000014">
    <property type="entry name" value="PAS"/>
</dbReference>
<dbReference type="GO" id="GO:0005524">
    <property type="term" value="F:ATP binding"/>
    <property type="evidence" value="ECO:0007669"/>
    <property type="project" value="UniProtKB-KW"/>
</dbReference>
<evidence type="ECO:0000256" key="7">
    <source>
        <dbReference type="ARBA" id="ARBA00022679"/>
    </source>
</evidence>
<protein>
    <recommendedName>
        <fullName evidence="3">histidine kinase</fullName>
        <ecNumber evidence="3">2.7.13.3</ecNumber>
    </recommendedName>
</protein>
<dbReference type="GO" id="GO:0006355">
    <property type="term" value="P:regulation of DNA-templated transcription"/>
    <property type="evidence" value="ECO:0007669"/>
    <property type="project" value="InterPro"/>
</dbReference>
<dbReference type="InterPro" id="IPR035965">
    <property type="entry name" value="PAS-like_dom_sf"/>
</dbReference>
<dbReference type="Pfam" id="PF11845">
    <property type="entry name" value="Tll0287-like"/>
    <property type="match status" value="1"/>
</dbReference>
<feature type="transmembrane region" description="Helical" evidence="18">
    <location>
        <begin position="217"/>
        <end position="235"/>
    </location>
</feature>
<dbReference type="Gene3D" id="1.10.287.130">
    <property type="match status" value="1"/>
</dbReference>
<dbReference type="InterPro" id="IPR001789">
    <property type="entry name" value="Sig_transdc_resp-reg_receiver"/>
</dbReference>
<dbReference type="InterPro" id="IPR013767">
    <property type="entry name" value="PAS_fold"/>
</dbReference>
<evidence type="ECO:0000256" key="5">
    <source>
        <dbReference type="ARBA" id="ARBA00022519"/>
    </source>
</evidence>
<dbReference type="GO" id="GO:0000155">
    <property type="term" value="F:phosphorelay sensor kinase activity"/>
    <property type="evidence" value="ECO:0007669"/>
    <property type="project" value="InterPro"/>
</dbReference>
<evidence type="ECO:0000259" key="19">
    <source>
        <dbReference type="PROSITE" id="PS50109"/>
    </source>
</evidence>
<dbReference type="EC" id="2.7.13.3" evidence="3"/>
<dbReference type="PANTHER" id="PTHR43047:SF64">
    <property type="entry name" value="HISTIDINE KINASE CONTAINING CHEY-HOMOLOGOUS RECEIVER DOMAIN AND PAS DOMAIN-RELATED"/>
    <property type="match status" value="1"/>
</dbReference>
<dbReference type="CDD" id="cd16922">
    <property type="entry name" value="HATPase_EvgS-ArcB-TorS-like"/>
    <property type="match status" value="1"/>
</dbReference>
<evidence type="ECO:0000256" key="9">
    <source>
        <dbReference type="ARBA" id="ARBA00022741"/>
    </source>
</evidence>
<evidence type="ECO:0000256" key="4">
    <source>
        <dbReference type="ARBA" id="ARBA00022475"/>
    </source>
</evidence>
<evidence type="ECO:0000256" key="15">
    <source>
        <dbReference type="PROSITE-ProRule" id="PRU00110"/>
    </source>
</evidence>
<dbReference type="InterPro" id="IPR004358">
    <property type="entry name" value="Sig_transdc_His_kin-like_C"/>
</dbReference>
<dbReference type="SUPFAM" id="SSF55785">
    <property type="entry name" value="PYP-like sensor domain (PAS domain)"/>
    <property type="match status" value="3"/>
</dbReference>
<keyword evidence="11" id="KW-0067">ATP-binding</keyword>
<evidence type="ECO:0000256" key="17">
    <source>
        <dbReference type="SAM" id="Coils"/>
    </source>
</evidence>
<dbReference type="SUPFAM" id="SSF52172">
    <property type="entry name" value="CheY-like"/>
    <property type="match status" value="1"/>
</dbReference>
<evidence type="ECO:0000259" key="21">
    <source>
        <dbReference type="PROSITE" id="PS50112"/>
    </source>
</evidence>
<dbReference type="Proteomes" id="UP000320593">
    <property type="component" value="Unassembled WGS sequence"/>
</dbReference>
<name>A0A562STU6_9HYPH</name>
<dbReference type="InterPro" id="IPR011006">
    <property type="entry name" value="CheY-like_superfamily"/>
</dbReference>
<comment type="caution">
    <text evidence="24">The sequence shown here is derived from an EMBL/GenBank/DDBJ whole genome shotgun (WGS) entry which is preliminary data.</text>
</comment>
<dbReference type="CDD" id="cd00082">
    <property type="entry name" value="HisKA"/>
    <property type="match status" value="1"/>
</dbReference>
<dbReference type="PROSITE" id="PS50110">
    <property type="entry name" value="RESPONSE_REGULATORY"/>
    <property type="match status" value="1"/>
</dbReference>
<evidence type="ECO:0000313" key="25">
    <source>
        <dbReference type="Proteomes" id="UP000320593"/>
    </source>
</evidence>
<dbReference type="Gene3D" id="3.40.50.2300">
    <property type="match status" value="1"/>
</dbReference>
<dbReference type="SMART" id="SM00448">
    <property type="entry name" value="REC"/>
    <property type="match status" value="1"/>
</dbReference>
<dbReference type="InterPro" id="IPR021796">
    <property type="entry name" value="Tll0287-like_dom"/>
</dbReference>
<comment type="catalytic activity">
    <reaction evidence="1">
        <text>ATP + protein L-histidine = ADP + protein N-phospho-L-histidine.</text>
        <dbReference type="EC" id="2.7.13.3"/>
    </reaction>
</comment>
<dbReference type="SMART" id="SM00091">
    <property type="entry name" value="PAS"/>
    <property type="match status" value="3"/>
</dbReference>